<evidence type="ECO:0000313" key="3">
    <source>
        <dbReference type="EMBL" id="KAK4583490.1"/>
    </source>
</evidence>
<dbReference type="Pfam" id="PF03478">
    <property type="entry name" value="Beta-prop_KIB1-4"/>
    <property type="match status" value="1"/>
</dbReference>
<gene>
    <name evidence="3" type="ORF">RGQ29_026286</name>
</gene>
<dbReference type="PANTHER" id="PTHR44259">
    <property type="entry name" value="OS07G0183000 PROTEIN-RELATED"/>
    <property type="match status" value="1"/>
</dbReference>
<proteinExistence type="predicted"/>
<comment type="caution">
    <text evidence="3">The sequence shown here is derived from an EMBL/GenBank/DDBJ whole genome shotgun (WGS) entry which is preliminary data.</text>
</comment>
<dbReference type="InterPro" id="IPR050942">
    <property type="entry name" value="F-box_BR-signaling"/>
</dbReference>
<evidence type="ECO:0000259" key="2">
    <source>
        <dbReference type="Pfam" id="PF03478"/>
    </source>
</evidence>
<evidence type="ECO:0000313" key="4">
    <source>
        <dbReference type="Proteomes" id="UP001324115"/>
    </source>
</evidence>
<sequence length="581" mass="66864">MMRSASPLLDYYDHHGIRTTTLNRGEWCFGLASVLCLLEYKMRSVSTLLFGIKTTTLNRGAWFCFGLTVVLFVLDYMAYIPIIKSDMEKFLVIRYFHRYSVCSITLSQRHGISLMLPRFLFVISFILTVLMISDISLAERCLMMTFIGSTYLAFEIVPRIKESSLGNRSISSITLSRGYKISISFISLQSVNLSSFTSQIGDISFAERSIFMSMIMYFLLFMGFFLLYMERYQVNRSSIVTLNFGLYSNDWSQLHIDFVGEIVNRLHSFEDFMAATGISRKWRSACFATTITRPHQLPWLMLSETPHTHRRRFFSLFNKNRYQLPLSKALCGKRCWGSQHNWVVALGPDYRAHLVPLVKGEPIALPPLDTIRGDAPEEWFRLAHKFILFKDPSHDHELSFLVFAIFSPMNCLAFARVGEGAALNRRGQDEWVTVTSPDNLKFKDVACLNDQVYGLCDEGTLVRFELDAPLLPEVQVIASHQPDVREPRKLYLVESFGKLYMVFRYGYLIPSQRRHVTTSFLVYMFNVSALAFEEVRDLEGHAFFVGDGNSWSIPTSTIPAVTNRIYFTDDHWDWPMYLGGA</sequence>
<dbReference type="AlphaFoldDB" id="A0AAN7F065"/>
<feature type="transmembrane region" description="Helical" evidence="1">
    <location>
        <begin position="119"/>
        <end position="137"/>
    </location>
</feature>
<keyword evidence="4" id="KW-1185">Reference proteome</keyword>
<protein>
    <recommendedName>
        <fullName evidence="2">KIB1-4 beta-propeller domain-containing protein</fullName>
    </recommendedName>
</protein>
<keyword evidence="1" id="KW-0472">Membrane</keyword>
<organism evidence="3 4">
    <name type="scientific">Quercus rubra</name>
    <name type="common">Northern red oak</name>
    <name type="synonym">Quercus borealis</name>
    <dbReference type="NCBI Taxonomy" id="3512"/>
    <lineage>
        <taxon>Eukaryota</taxon>
        <taxon>Viridiplantae</taxon>
        <taxon>Streptophyta</taxon>
        <taxon>Embryophyta</taxon>
        <taxon>Tracheophyta</taxon>
        <taxon>Spermatophyta</taxon>
        <taxon>Magnoliopsida</taxon>
        <taxon>eudicotyledons</taxon>
        <taxon>Gunneridae</taxon>
        <taxon>Pentapetalae</taxon>
        <taxon>rosids</taxon>
        <taxon>fabids</taxon>
        <taxon>Fagales</taxon>
        <taxon>Fagaceae</taxon>
        <taxon>Quercus</taxon>
    </lineage>
</organism>
<evidence type="ECO:0000256" key="1">
    <source>
        <dbReference type="SAM" id="Phobius"/>
    </source>
</evidence>
<dbReference type="PANTHER" id="PTHR44259:SF108">
    <property type="entry name" value="F-BOX PROTEIN SKIP23-LIKE"/>
    <property type="match status" value="1"/>
</dbReference>
<dbReference type="Proteomes" id="UP001324115">
    <property type="component" value="Unassembled WGS sequence"/>
</dbReference>
<keyword evidence="1" id="KW-1133">Transmembrane helix</keyword>
<keyword evidence="1" id="KW-0812">Transmembrane</keyword>
<feature type="domain" description="KIB1-4 beta-propeller" evidence="2">
    <location>
        <begin position="313"/>
        <end position="570"/>
    </location>
</feature>
<dbReference type="InterPro" id="IPR005174">
    <property type="entry name" value="KIB1-4_b-propeller"/>
</dbReference>
<dbReference type="EMBL" id="JAXUIC010000007">
    <property type="protein sequence ID" value="KAK4583490.1"/>
    <property type="molecule type" value="Genomic_DNA"/>
</dbReference>
<feature type="transmembrane region" description="Helical" evidence="1">
    <location>
        <begin position="210"/>
        <end position="229"/>
    </location>
</feature>
<accession>A0AAN7F065</accession>
<feature type="transmembrane region" description="Helical" evidence="1">
    <location>
        <begin position="60"/>
        <end position="79"/>
    </location>
</feature>
<name>A0AAN7F065_QUERU</name>
<reference evidence="3 4" key="1">
    <citation type="journal article" date="2023" name="G3 (Bethesda)">
        <title>A haplotype-resolved chromosome-scale genome for Quercus rubra L. provides insights into the genetics of adaptive traits for red oak species.</title>
        <authorList>
            <person name="Kapoor B."/>
            <person name="Jenkins J."/>
            <person name="Schmutz J."/>
            <person name="Zhebentyayeva T."/>
            <person name="Kuelheim C."/>
            <person name="Coggeshall M."/>
            <person name="Heim C."/>
            <person name="Lasky J.R."/>
            <person name="Leites L."/>
            <person name="Islam-Faridi N."/>
            <person name="Romero-Severson J."/>
            <person name="DeLeo V.L."/>
            <person name="Lucas S.M."/>
            <person name="Lazic D."/>
            <person name="Gailing O."/>
            <person name="Carlson J."/>
            <person name="Staton M."/>
        </authorList>
    </citation>
    <scope>NUCLEOTIDE SEQUENCE [LARGE SCALE GENOMIC DNA]</scope>
    <source>
        <strain evidence="3">Pseudo-F2</strain>
    </source>
</reference>